<accession>A0AAW6D4X6</accession>
<evidence type="ECO:0000313" key="1">
    <source>
        <dbReference type="EMBL" id="MDB8004685.1"/>
    </source>
</evidence>
<dbReference type="InterPro" id="IPR025449">
    <property type="entry name" value="JetB"/>
</dbReference>
<dbReference type="EMBL" id="JAQLXW010000019">
    <property type="protein sequence ID" value="MDB8004685.1"/>
    <property type="molecule type" value="Genomic_DNA"/>
</dbReference>
<gene>
    <name evidence="1" type="ORF">PNE09_11525</name>
</gene>
<organism evidence="1 2">
    <name type="scientific">[Eubacterium] siraeum</name>
    <dbReference type="NCBI Taxonomy" id="39492"/>
    <lineage>
        <taxon>Bacteria</taxon>
        <taxon>Bacillati</taxon>
        <taxon>Bacillota</taxon>
        <taxon>Clostridia</taxon>
        <taxon>Eubacteriales</taxon>
        <taxon>Oscillospiraceae</taxon>
        <taxon>Oscillospiraceae incertae sedis</taxon>
    </lineage>
</organism>
<protein>
    <submittedName>
        <fullName evidence="1">DUF4194 domain-containing protein</fullName>
    </submittedName>
</protein>
<dbReference type="AlphaFoldDB" id="A0AAW6D4X6"/>
<dbReference type="Proteomes" id="UP001210809">
    <property type="component" value="Unassembled WGS sequence"/>
</dbReference>
<comment type="caution">
    <text evidence="1">The sequence shown here is derived from an EMBL/GenBank/DDBJ whole genome shotgun (WGS) entry which is preliminary data.</text>
</comment>
<name>A0AAW6D4X6_9FIRM</name>
<reference evidence="1" key="1">
    <citation type="submission" date="2023-01" db="EMBL/GenBank/DDBJ databases">
        <title>Human gut microbiome strain richness.</title>
        <authorList>
            <person name="Chen-Liaw A."/>
        </authorList>
    </citation>
    <scope>NUCLEOTIDE SEQUENCE</scope>
    <source>
        <strain evidence="1">1001283st1_G1_1001283B150217_161031</strain>
    </source>
</reference>
<sequence length="204" mass="23924">MDRFEKMTQREKDEFSKICNKLMSATYMLRDGTDKLVSREYRFIENEFELFSDYLSLGGWKIYKDAQYGIIYVRNVEGYNKLALNKLTTVMLITMRIIYEDMRVQASNTNDVCVNIGELFGKIVNEFSVYPKKPPQKEIKESFRILENHNIIRRLDESYDDIECRFVVLPSILVAVPNEKCKTICDMLKAEEDKNEGTDEITAC</sequence>
<evidence type="ECO:0000313" key="2">
    <source>
        <dbReference type="Proteomes" id="UP001210809"/>
    </source>
</evidence>
<dbReference type="Pfam" id="PF13835">
    <property type="entry name" value="DUF4194"/>
    <property type="match status" value="1"/>
</dbReference>
<proteinExistence type="predicted"/>